<dbReference type="PANTHER" id="PTHR17695">
    <property type="entry name" value="SMALL SUBUNIT PROCESSOME COMPONENT 20 HOMOLOG"/>
    <property type="match status" value="1"/>
</dbReference>
<dbReference type="GO" id="GO:0032040">
    <property type="term" value="C:small-subunit processome"/>
    <property type="evidence" value="ECO:0007669"/>
    <property type="project" value="TreeGrafter"/>
</dbReference>
<feature type="domain" description="U3 small nucleolar RNA-associated protein 20 N-terminal" evidence="1">
    <location>
        <begin position="351"/>
        <end position="813"/>
    </location>
</feature>
<evidence type="ECO:0000259" key="2">
    <source>
        <dbReference type="Pfam" id="PF20416"/>
    </source>
</evidence>
<sequence>MYNFQTQKRIVNVLNASSLKGTTWNCCSLMTEAENGIKNGEFEHNSNYYTRLILVFSRLNSKNCEACLQSCTQIFISILNQDQLNPKAVPAIFYLLQVFITQIPLSESVMDLLPINELLLKLKPSLSASSESFYPWSLKVLDVIIYFIKATKFVSHQQEIKSFIEEEWESLTSNLQSGYRMIRALTVSSILNALNVIGGASEKTVEMLDKFVQIENMCLTNSKFVSLAKAVLTECKVIIGSDTYEVKLKLLCLKYALGIMYTNFSLIWGPCVEVIRHAGKHIDMASYWKVFGAHFCKSQGCAIETSEDAPLKMFSCSEDETSISSKFLESCDLVNVNHELWESALKYLTYSQDVQKAAWKFLFAKRKNKLKNYKEDIDEILNSESMDPVHKFRIDAVDVSLNKQYESETIERRTLLMDIIIRILIGKERVMKGDKRTQVLRFLAGCTEADARKYLDLTVGSADEVQQLSPKIIEIKINKMTSALRTWRYKFPDILDQMVHGVCDLVCAVDSSVKPLSRKSMDPEEEIPEEVFEEQKRADLKAGRLCMVAFFTSLPRLDMKQETLDRIFNVFIWPALHDITTTSVGSVSWILKLFLVWSTYERYHVLLTKCNEGDMCQSPMWRLFDLLDSKSAVFEVKKYILGIVLNLSNPPEVPEEDSDEPVERYLNCSNSPLSVSGTHQFETSESIGLNIILLRKEVILNLFQDAQVFKKFTSQSGGGGCLALISLLAGFTSDGLLNEKLCSIIIDTFGMHRNNEENLFNSIVAVGKLLCNIHDPLALLMKLVTNFSWISGRRLRTALVETLVCKLAKQFERVLIAIMDAFHFDLKLACPEDNRNEERSIGQQNVETSKDVAIVNPEDDKDSNDDEKEEFTIPKAAASTSVQVITLVPQAAAVRCHGILKSSIIPKLRKFLHFEETATHKLSRAKKTVDDDVILKIPCTIALVKLLKKIPKAEGQNGIRSIIPSIAAGLRNELVSVRNTLRKTLLSVIKELGTSHLKAVIGYLKSSLQRGYQKHVLNYTVAYLLRCLESELKANPHHVPVKEIMSLCEDELYGVMQEEKELAAIKQKTREASKSNACPILKICSKCVSGLQQLNSLIEPALKHISEKKSLKVAKASRQWLSSVSEGLSDNTTVNYYELLNWLLEVIKKDESQEELDKSSNDGQPPNKKPKLLETIKDSRLIPSAKRKTVLEGKVGSHLLLTEFALTALYTGKAPKVRERLGDVLKSLFKLEKRRSLTRLLLKLLMMDKHVPELDTFFLIIGLVIDDTKVFSHEDLSVIIDTVKDVLILFHCRNCVRETIA</sequence>
<organism evidence="3 4">
    <name type="scientific">Orchesella cincta</name>
    <name type="common">Springtail</name>
    <name type="synonym">Podura cincta</name>
    <dbReference type="NCBI Taxonomy" id="48709"/>
    <lineage>
        <taxon>Eukaryota</taxon>
        <taxon>Metazoa</taxon>
        <taxon>Ecdysozoa</taxon>
        <taxon>Arthropoda</taxon>
        <taxon>Hexapoda</taxon>
        <taxon>Collembola</taxon>
        <taxon>Entomobryomorpha</taxon>
        <taxon>Entomobryoidea</taxon>
        <taxon>Orchesellidae</taxon>
        <taxon>Orchesellinae</taxon>
        <taxon>Orchesella</taxon>
    </lineage>
</organism>
<dbReference type="Pfam" id="PF07539">
    <property type="entry name" value="UTP20_N"/>
    <property type="match status" value="1"/>
</dbReference>
<dbReference type="GO" id="GO:0030686">
    <property type="term" value="C:90S preribosome"/>
    <property type="evidence" value="ECO:0007669"/>
    <property type="project" value="TreeGrafter"/>
</dbReference>
<dbReference type="InterPro" id="IPR016024">
    <property type="entry name" value="ARM-type_fold"/>
</dbReference>
<evidence type="ECO:0000313" key="3">
    <source>
        <dbReference type="EMBL" id="ODM95600.1"/>
    </source>
</evidence>
<proteinExistence type="predicted"/>
<comment type="caution">
    <text evidence="3">The sequence shown here is derived from an EMBL/GenBank/DDBJ whole genome shotgun (WGS) entry which is preliminary data.</text>
</comment>
<gene>
    <name evidence="3" type="ORF">Ocin01_11080</name>
</gene>
<dbReference type="InterPro" id="IPR046523">
    <property type="entry name" value="UTP20_dom"/>
</dbReference>
<dbReference type="Proteomes" id="UP000094527">
    <property type="component" value="Unassembled WGS sequence"/>
</dbReference>
<dbReference type="SUPFAM" id="SSF48371">
    <property type="entry name" value="ARM repeat"/>
    <property type="match status" value="1"/>
</dbReference>
<dbReference type="InterPro" id="IPR011430">
    <property type="entry name" value="UTP20_N"/>
</dbReference>
<reference evidence="3 4" key="1">
    <citation type="journal article" date="2016" name="Genome Biol. Evol.">
        <title>Gene Family Evolution Reflects Adaptation to Soil Environmental Stressors in the Genome of the Collembolan Orchesella cincta.</title>
        <authorList>
            <person name="Faddeeva-Vakhrusheva A."/>
            <person name="Derks M.F."/>
            <person name="Anvar S.Y."/>
            <person name="Agamennone V."/>
            <person name="Suring W."/>
            <person name="Smit S."/>
            <person name="van Straalen N.M."/>
            <person name="Roelofs D."/>
        </authorList>
    </citation>
    <scope>NUCLEOTIDE SEQUENCE [LARGE SCALE GENOMIC DNA]</scope>
    <source>
        <tissue evidence="3">Mixed pool</tissue>
    </source>
</reference>
<dbReference type="InterPro" id="IPR052575">
    <property type="entry name" value="SSU_processome_comp_20"/>
</dbReference>
<dbReference type="Pfam" id="PF20416">
    <property type="entry name" value="UTP20"/>
    <property type="match status" value="1"/>
</dbReference>
<keyword evidence="4" id="KW-1185">Reference proteome</keyword>
<dbReference type="STRING" id="48709.A0A1D2MR68"/>
<protein>
    <submittedName>
        <fullName evidence="3">Small subunit processome component 20</fullName>
    </submittedName>
</protein>
<feature type="domain" description="U3 small nucleolar RNA-associated protein 20" evidence="2">
    <location>
        <begin position="928"/>
        <end position="1145"/>
    </location>
</feature>
<accession>A0A1D2MR68</accession>
<dbReference type="EMBL" id="LJIJ01000647">
    <property type="protein sequence ID" value="ODM95600.1"/>
    <property type="molecule type" value="Genomic_DNA"/>
</dbReference>
<dbReference type="OrthoDB" id="360653at2759"/>
<name>A0A1D2MR68_ORCCI</name>
<evidence type="ECO:0000313" key="4">
    <source>
        <dbReference type="Proteomes" id="UP000094527"/>
    </source>
</evidence>
<dbReference type="PANTHER" id="PTHR17695:SF11">
    <property type="entry name" value="SMALL SUBUNIT PROCESSOME COMPONENT 20 HOMOLOG"/>
    <property type="match status" value="1"/>
</dbReference>
<evidence type="ECO:0000259" key="1">
    <source>
        <dbReference type="Pfam" id="PF07539"/>
    </source>
</evidence>